<dbReference type="OrthoDB" id="9858580at2"/>
<proteinExistence type="predicted"/>
<reference evidence="2" key="1">
    <citation type="submission" date="2019-01" db="EMBL/GenBank/DDBJ databases">
        <title>Gri0909 isolated from a small marine red alga.</title>
        <authorList>
            <person name="Kim J."/>
            <person name="Jeong S.E."/>
            <person name="Jeon C.O."/>
        </authorList>
    </citation>
    <scope>NUCLEOTIDE SEQUENCE [LARGE SCALE GENOMIC DNA]</scope>
    <source>
        <strain evidence="2">Gri0909</strain>
    </source>
</reference>
<dbReference type="Proteomes" id="UP000287447">
    <property type="component" value="Unassembled WGS sequence"/>
</dbReference>
<dbReference type="EMBL" id="SADE01000001">
    <property type="protein sequence ID" value="RVU38362.1"/>
    <property type="molecule type" value="Genomic_DNA"/>
</dbReference>
<protein>
    <submittedName>
        <fullName evidence="1">Uncharacterized protein</fullName>
    </submittedName>
</protein>
<evidence type="ECO:0000313" key="2">
    <source>
        <dbReference type="Proteomes" id="UP000287447"/>
    </source>
</evidence>
<organism evidence="1 2">
    <name type="scientific">Hwanghaeella grinnelliae</name>
    <dbReference type="NCBI Taxonomy" id="2500179"/>
    <lineage>
        <taxon>Bacteria</taxon>
        <taxon>Pseudomonadati</taxon>
        <taxon>Pseudomonadota</taxon>
        <taxon>Alphaproteobacteria</taxon>
        <taxon>Rhodospirillales</taxon>
        <taxon>Rhodospirillaceae</taxon>
        <taxon>Hwanghaeella</taxon>
    </lineage>
</organism>
<gene>
    <name evidence="1" type="ORF">EOI86_03470</name>
</gene>
<evidence type="ECO:0000313" key="1">
    <source>
        <dbReference type="EMBL" id="RVU38362.1"/>
    </source>
</evidence>
<dbReference type="AlphaFoldDB" id="A0A3S2VS04"/>
<dbReference type="RefSeq" id="WP_127763734.1">
    <property type="nucleotide sequence ID" value="NZ_SADE01000001.1"/>
</dbReference>
<name>A0A3S2VS04_9PROT</name>
<accession>A0A3S2VS04</accession>
<keyword evidence="2" id="KW-1185">Reference proteome</keyword>
<sequence>MAEEQSLLSAFSGLPSRAVGRTAVLRAAINVLATALLVFGGASASFAQTKQITGTWHAKAIVNTGGITSENHWIKVEPLLGKNVQIEDVTVRLPSGLTCALGDPVAEVWKDNMMTFGSGGGTWAQLGLTSPDDRNYDVIRRELDCPEQGWPPLSIVTQSHNDIVLLGSIRVFAVLQKE</sequence>
<comment type="caution">
    <text evidence="1">The sequence shown here is derived from an EMBL/GenBank/DDBJ whole genome shotgun (WGS) entry which is preliminary data.</text>
</comment>